<dbReference type="EMBL" id="ML738599">
    <property type="protein sequence ID" value="KAE8165688.1"/>
    <property type="molecule type" value="Genomic_DNA"/>
</dbReference>
<dbReference type="InterPro" id="IPR001279">
    <property type="entry name" value="Metallo-B-lactamas"/>
</dbReference>
<dbReference type="SMART" id="SM00849">
    <property type="entry name" value="Lactamase_B"/>
    <property type="match status" value="1"/>
</dbReference>
<dbReference type="CDD" id="cd07739">
    <property type="entry name" value="metallo-hydrolase-like_MBL-fold"/>
    <property type="match status" value="1"/>
</dbReference>
<feature type="domain" description="Metallo-beta-lactamase" evidence="1">
    <location>
        <begin position="31"/>
        <end position="221"/>
    </location>
</feature>
<organism evidence="2 3">
    <name type="scientific">Aspergillus tamarii</name>
    <dbReference type="NCBI Taxonomy" id="41984"/>
    <lineage>
        <taxon>Eukaryota</taxon>
        <taxon>Fungi</taxon>
        <taxon>Dikarya</taxon>
        <taxon>Ascomycota</taxon>
        <taxon>Pezizomycotina</taxon>
        <taxon>Eurotiomycetes</taxon>
        <taxon>Eurotiomycetidae</taxon>
        <taxon>Eurotiales</taxon>
        <taxon>Aspergillaceae</taxon>
        <taxon>Aspergillus</taxon>
        <taxon>Aspergillus subgen. Circumdati</taxon>
    </lineage>
</organism>
<dbReference type="PANTHER" id="PTHR42951:SF14">
    <property type="entry name" value="METALLO-BETA-LACTAMASE SUPERFAMILY PROTEIN"/>
    <property type="match status" value="1"/>
</dbReference>
<keyword evidence="3" id="KW-1185">Reference proteome</keyword>
<dbReference type="Gene3D" id="3.60.15.10">
    <property type="entry name" value="Ribonuclease Z/Hydroxyacylglutathione hydrolase-like"/>
    <property type="match status" value="1"/>
</dbReference>
<sequence>MPATLQVDVYVAPAIPIANGHPDPSKRWFSPISCTLIQGPTSAVLVDTPTTIDLAQDLARWVKKTAPGKKLQFIYTTHAHGDHFLGNPVLLQQFPDAQCVATPAVVSDIEKQWSESLAIWTKMFPGGQIAAGQVIPKPLPTNGDFAIDGYSLRGIDVTHSDTEASSFLHVPDLKLVVCGDIVYGDCYQFFGEANTPEKRKKWLDALDQIVALEPDIVVPGHKRESQANGPYLIDATKEYIYVFEEELSKAKDAEALENAMVSRYPQRLNRFLLEWSCKSSFEEYASARGSSI</sequence>
<evidence type="ECO:0000313" key="3">
    <source>
        <dbReference type="Proteomes" id="UP000326950"/>
    </source>
</evidence>
<dbReference type="PANTHER" id="PTHR42951">
    <property type="entry name" value="METALLO-BETA-LACTAMASE DOMAIN-CONTAINING"/>
    <property type="match status" value="1"/>
</dbReference>
<dbReference type="SUPFAM" id="SSF56281">
    <property type="entry name" value="Metallo-hydrolase/oxidoreductase"/>
    <property type="match status" value="1"/>
</dbReference>
<dbReference type="Proteomes" id="UP000326950">
    <property type="component" value="Unassembled WGS sequence"/>
</dbReference>
<gene>
    <name evidence="2" type="ORF">BDV40DRAFT_258070</name>
</gene>
<protein>
    <submittedName>
        <fullName evidence="2">Beta-lactamase-like protein</fullName>
    </submittedName>
</protein>
<dbReference type="OrthoDB" id="536211at2759"/>
<dbReference type="InterPro" id="IPR050855">
    <property type="entry name" value="NDM-1-like"/>
</dbReference>
<evidence type="ECO:0000259" key="1">
    <source>
        <dbReference type="SMART" id="SM00849"/>
    </source>
</evidence>
<dbReference type="AlphaFoldDB" id="A0A5N6V3Y3"/>
<reference evidence="2 3" key="1">
    <citation type="submission" date="2019-04" db="EMBL/GenBank/DDBJ databases">
        <title>Friends and foes A comparative genomics study of 23 Aspergillus species from section Flavi.</title>
        <authorList>
            <consortium name="DOE Joint Genome Institute"/>
            <person name="Kjaerbolling I."/>
            <person name="Vesth T."/>
            <person name="Frisvad J.C."/>
            <person name="Nybo J.L."/>
            <person name="Theobald S."/>
            <person name="Kildgaard S."/>
            <person name="Isbrandt T."/>
            <person name="Kuo A."/>
            <person name="Sato A."/>
            <person name="Lyhne E.K."/>
            <person name="Kogle M.E."/>
            <person name="Wiebenga A."/>
            <person name="Kun R.S."/>
            <person name="Lubbers R.J."/>
            <person name="Makela M.R."/>
            <person name="Barry K."/>
            <person name="Chovatia M."/>
            <person name="Clum A."/>
            <person name="Daum C."/>
            <person name="Haridas S."/>
            <person name="He G."/>
            <person name="LaButti K."/>
            <person name="Lipzen A."/>
            <person name="Mondo S."/>
            <person name="Riley R."/>
            <person name="Salamov A."/>
            <person name="Simmons B.A."/>
            <person name="Magnuson J.K."/>
            <person name="Henrissat B."/>
            <person name="Mortensen U.H."/>
            <person name="Larsen T.O."/>
            <person name="Devries R.P."/>
            <person name="Grigoriev I.V."/>
            <person name="Machida M."/>
            <person name="Baker S.E."/>
            <person name="Andersen M.R."/>
        </authorList>
    </citation>
    <scope>NUCLEOTIDE SEQUENCE [LARGE SCALE GENOMIC DNA]</scope>
    <source>
        <strain evidence="2 3">CBS 117626</strain>
    </source>
</reference>
<accession>A0A5N6V3Y3</accession>
<proteinExistence type="predicted"/>
<dbReference type="InterPro" id="IPR036866">
    <property type="entry name" value="RibonucZ/Hydroxyglut_hydro"/>
</dbReference>
<evidence type="ECO:0000313" key="2">
    <source>
        <dbReference type="EMBL" id="KAE8165688.1"/>
    </source>
</evidence>
<name>A0A5N6V3Y3_ASPTM</name>
<dbReference type="Pfam" id="PF00753">
    <property type="entry name" value="Lactamase_B"/>
    <property type="match status" value="1"/>
</dbReference>